<evidence type="ECO:0000256" key="1">
    <source>
        <dbReference type="SAM" id="Phobius"/>
    </source>
</evidence>
<dbReference type="RefSeq" id="WP_089514858.1">
    <property type="nucleotide sequence ID" value="NZ_NJGG01000001.1"/>
</dbReference>
<feature type="transmembrane region" description="Helical" evidence="1">
    <location>
        <begin position="237"/>
        <end position="259"/>
    </location>
</feature>
<organism evidence="3 4">
    <name type="scientific">Polynucleobacter cosmopolitanus</name>
    <dbReference type="NCBI Taxonomy" id="351345"/>
    <lineage>
        <taxon>Bacteria</taxon>
        <taxon>Pseudomonadati</taxon>
        <taxon>Pseudomonadota</taxon>
        <taxon>Betaproteobacteria</taxon>
        <taxon>Burkholderiales</taxon>
        <taxon>Burkholderiaceae</taxon>
        <taxon>Polynucleobacter</taxon>
    </lineage>
</organism>
<feature type="transmembrane region" description="Helical" evidence="1">
    <location>
        <begin position="265"/>
        <end position="285"/>
    </location>
</feature>
<name>A0A229FUW9_9BURK</name>
<evidence type="ECO:0000313" key="3">
    <source>
        <dbReference type="EMBL" id="OXL15821.1"/>
    </source>
</evidence>
<keyword evidence="4" id="KW-1185">Reference proteome</keyword>
<dbReference type="AlphaFoldDB" id="A0A229FUW9"/>
<dbReference type="InterPro" id="IPR006976">
    <property type="entry name" value="VanZ-like"/>
</dbReference>
<evidence type="ECO:0000259" key="2">
    <source>
        <dbReference type="Pfam" id="PF04892"/>
    </source>
</evidence>
<protein>
    <recommendedName>
        <fullName evidence="2">VanZ-like domain-containing protein</fullName>
    </recommendedName>
</protein>
<feature type="transmembrane region" description="Helical" evidence="1">
    <location>
        <begin position="61"/>
        <end position="87"/>
    </location>
</feature>
<keyword evidence="1" id="KW-0812">Transmembrane</keyword>
<keyword evidence="1" id="KW-1133">Transmembrane helix</keyword>
<feature type="domain" description="VanZ-like" evidence="2">
    <location>
        <begin position="28"/>
        <end position="142"/>
    </location>
</feature>
<feature type="transmembrane region" description="Helical" evidence="1">
    <location>
        <begin position="160"/>
        <end position="179"/>
    </location>
</feature>
<reference evidence="3 4" key="1">
    <citation type="submission" date="2017-06" db="EMBL/GenBank/DDBJ databases">
        <title>Reclassification of a Polynucleobacter cosmopolitanus strain isolated from tropical Lake Victoria as Polynucleobacter victoriensis comb. nov.</title>
        <authorList>
            <person name="Hahn M.W."/>
        </authorList>
    </citation>
    <scope>NUCLEOTIDE SEQUENCE [LARGE SCALE GENOMIC DNA]</scope>
    <source>
        <strain evidence="3 4">MWH-MoIso2</strain>
    </source>
</reference>
<feature type="transmembrane region" description="Helical" evidence="1">
    <location>
        <begin position="94"/>
        <end position="114"/>
    </location>
</feature>
<gene>
    <name evidence="3" type="ORF">AOC33_01605</name>
</gene>
<feature type="transmembrane region" description="Helical" evidence="1">
    <location>
        <begin position="332"/>
        <end position="353"/>
    </location>
</feature>
<keyword evidence="1" id="KW-0472">Membrane</keyword>
<evidence type="ECO:0000313" key="4">
    <source>
        <dbReference type="Proteomes" id="UP000215188"/>
    </source>
</evidence>
<feature type="transmembrane region" description="Helical" evidence="1">
    <location>
        <begin position="199"/>
        <end position="225"/>
    </location>
</feature>
<feature type="transmembrane region" description="Helical" evidence="1">
    <location>
        <begin position="21"/>
        <end position="41"/>
    </location>
</feature>
<sequence length="362" mass="40941">MTGNFQRPQRLNWPDLPMPTARMACFSYILLIIYASIYPFNFNVSVGATYLDWIFAPIPQYITSFDVFTNILGYLPLGFLIVFAVYPRLKSYRALLLSIIIGAFLSAGLESLQTWLVTRIPSNVDWWANISGVAIGALIAITLDPAWLSGSIFQRKRVEWFGVRSSGILLLMAFPWAQIYPQTAWLAMGGLATKWPNSILWTSTFNFATIEIATTMLAWIFAGISIALTMRKDAPKLVLLFCLLITTIILKALFSGMQFGADKSFAWLTPPALWGMIFSTILLFGALQLNRVYLYLIGICALLGMLFLVNFFPQNPYYLVTIQEWRQGRLLHFNHLMSWLAWIWPVAACLSLIKGLKLKSSI</sequence>
<comment type="caution">
    <text evidence="3">The sequence shown here is derived from an EMBL/GenBank/DDBJ whole genome shotgun (WGS) entry which is preliminary data.</text>
</comment>
<dbReference type="Pfam" id="PF04892">
    <property type="entry name" value="VanZ"/>
    <property type="match status" value="1"/>
</dbReference>
<dbReference type="EMBL" id="NJGG01000001">
    <property type="protein sequence ID" value="OXL15821.1"/>
    <property type="molecule type" value="Genomic_DNA"/>
</dbReference>
<accession>A0A229FUW9</accession>
<feature type="transmembrane region" description="Helical" evidence="1">
    <location>
        <begin position="292"/>
        <end position="312"/>
    </location>
</feature>
<proteinExistence type="predicted"/>
<feature type="transmembrane region" description="Helical" evidence="1">
    <location>
        <begin position="126"/>
        <end position="148"/>
    </location>
</feature>
<dbReference type="Proteomes" id="UP000215188">
    <property type="component" value="Unassembled WGS sequence"/>
</dbReference>
<dbReference type="OrthoDB" id="9780818at2"/>